<dbReference type="Proteomes" id="UP000324222">
    <property type="component" value="Unassembled WGS sequence"/>
</dbReference>
<organism evidence="1 2">
    <name type="scientific">Portunus trituberculatus</name>
    <name type="common">Swimming crab</name>
    <name type="synonym">Neptunus trituberculatus</name>
    <dbReference type="NCBI Taxonomy" id="210409"/>
    <lineage>
        <taxon>Eukaryota</taxon>
        <taxon>Metazoa</taxon>
        <taxon>Ecdysozoa</taxon>
        <taxon>Arthropoda</taxon>
        <taxon>Crustacea</taxon>
        <taxon>Multicrustacea</taxon>
        <taxon>Malacostraca</taxon>
        <taxon>Eumalacostraca</taxon>
        <taxon>Eucarida</taxon>
        <taxon>Decapoda</taxon>
        <taxon>Pleocyemata</taxon>
        <taxon>Brachyura</taxon>
        <taxon>Eubrachyura</taxon>
        <taxon>Portunoidea</taxon>
        <taxon>Portunidae</taxon>
        <taxon>Portuninae</taxon>
        <taxon>Portunus</taxon>
    </lineage>
</organism>
<evidence type="ECO:0000313" key="1">
    <source>
        <dbReference type="EMBL" id="MPC17310.1"/>
    </source>
</evidence>
<name>A0A5B7D7M6_PORTR</name>
<protein>
    <submittedName>
        <fullName evidence="1">Uncharacterized protein</fullName>
    </submittedName>
</protein>
<dbReference type="AlphaFoldDB" id="A0A5B7D7M6"/>
<dbReference type="EMBL" id="VSRR010000578">
    <property type="protein sequence ID" value="MPC17310.1"/>
    <property type="molecule type" value="Genomic_DNA"/>
</dbReference>
<comment type="caution">
    <text evidence="1">The sequence shown here is derived from an EMBL/GenBank/DDBJ whole genome shotgun (WGS) entry which is preliminary data.</text>
</comment>
<accession>A0A5B7D7M6</accession>
<proteinExistence type="predicted"/>
<evidence type="ECO:0000313" key="2">
    <source>
        <dbReference type="Proteomes" id="UP000324222"/>
    </source>
</evidence>
<keyword evidence="2" id="KW-1185">Reference proteome</keyword>
<gene>
    <name evidence="1" type="ORF">E2C01_010161</name>
</gene>
<reference evidence="1 2" key="1">
    <citation type="submission" date="2019-05" db="EMBL/GenBank/DDBJ databases">
        <title>Another draft genome of Portunus trituberculatus and its Hox gene families provides insights of decapod evolution.</title>
        <authorList>
            <person name="Jeong J.-H."/>
            <person name="Song I."/>
            <person name="Kim S."/>
            <person name="Choi T."/>
            <person name="Kim D."/>
            <person name="Ryu S."/>
            <person name="Kim W."/>
        </authorList>
    </citation>
    <scope>NUCLEOTIDE SEQUENCE [LARGE SCALE GENOMIC DNA]</scope>
    <source>
        <tissue evidence="1">Muscle</tissue>
    </source>
</reference>
<sequence length="95" mass="10780">MNIIKFALPQSKVLEIPEVRIVVVSIDAYDMLDKITLSMCKPLSLSCWLCIPILMVLSPVFKMENIFARLVGRVKEEVGRTEKVARLNISSKDED</sequence>